<comment type="caution">
    <text evidence="2">The sequence shown here is derived from an EMBL/GenBank/DDBJ whole genome shotgun (WGS) entry which is preliminary data.</text>
</comment>
<evidence type="ECO:0000313" key="2">
    <source>
        <dbReference type="EMBL" id="KQH87088.1"/>
    </source>
</evidence>
<dbReference type="EMBL" id="LKHS01000004">
    <property type="protein sequence ID" value="KQH87088.1"/>
    <property type="molecule type" value="Genomic_DNA"/>
</dbReference>
<keyword evidence="3" id="KW-1185">Reference proteome</keyword>
<name>A0A0Q2V2R5_VIBFU</name>
<dbReference type="Pfam" id="PF01408">
    <property type="entry name" value="GFO_IDH_MocA"/>
    <property type="match status" value="1"/>
</dbReference>
<dbReference type="PANTHER" id="PTHR43708">
    <property type="entry name" value="CONSERVED EXPRESSED OXIDOREDUCTASE (EUROFUNG)"/>
    <property type="match status" value="1"/>
</dbReference>
<dbReference type="PANTHER" id="PTHR43708:SF4">
    <property type="entry name" value="OXIDOREDUCTASE YCEM-RELATED"/>
    <property type="match status" value="1"/>
</dbReference>
<accession>A0A0Q2V2R5</accession>
<gene>
    <name evidence="2" type="ORF">AMR76_05040</name>
</gene>
<evidence type="ECO:0000313" key="3">
    <source>
        <dbReference type="Proteomes" id="UP000051221"/>
    </source>
</evidence>
<dbReference type="Gene3D" id="3.40.50.720">
    <property type="entry name" value="NAD(P)-binding Rossmann-like Domain"/>
    <property type="match status" value="1"/>
</dbReference>
<dbReference type="AlphaFoldDB" id="A0A0Q2V2R5"/>
<dbReference type="InterPro" id="IPR036291">
    <property type="entry name" value="NAD(P)-bd_dom_sf"/>
</dbReference>
<dbReference type="InterPro" id="IPR051317">
    <property type="entry name" value="Gfo/Idh/MocA_oxidoreduct"/>
</dbReference>
<dbReference type="Gene3D" id="3.30.360.10">
    <property type="entry name" value="Dihydrodipicolinate Reductase, domain 2"/>
    <property type="match status" value="1"/>
</dbReference>
<dbReference type="SUPFAM" id="SSF55347">
    <property type="entry name" value="Glyceraldehyde-3-phosphate dehydrogenase-like, C-terminal domain"/>
    <property type="match status" value="1"/>
</dbReference>
<dbReference type="InterPro" id="IPR000683">
    <property type="entry name" value="Gfo/Idh/MocA-like_OxRdtase_N"/>
</dbReference>
<sequence length="313" mass="35288">MKIGIIGLGDIAQKAYLPVITQRPGVELIFCTRSASALASLASQYRIDATCSDYRDLLGFQPDAVMIHAATAVHPEIARFFLSRGIPTFVDKPLADSAAACEQLYELAEQHQQPLYVGFNRRHIPLFNTHLQGMQRGERTDLRGLRWEKHRYDLTGEIRTFLFDDFIHPLDSVNLFAKADLNDVYVTHQMAGNQLARIDVQWQHGDTVLHASMNRQFGKTGERISAQFINDAYEFDSFVEGKRWHANQTTTLALKDWTPMLTSKGFADMIDDWLNVVQRGQLSQEVIARNLASHQLAEAVCAKVSAQVSANLR</sequence>
<protein>
    <submittedName>
        <fullName evidence="2">Oxidoreductase</fullName>
    </submittedName>
</protein>
<dbReference type="Proteomes" id="UP000051221">
    <property type="component" value="Unassembled WGS sequence"/>
</dbReference>
<dbReference type="GO" id="GO:0000166">
    <property type="term" value="F:nucleotide binding"/>
    <property type="evidence" value="ECO:0007669"/>
    <property type="project" value="InterPro"/>
</dbReference>
<feature type="domain" description="Gfo/Idh/MocA-like oxidoreductase N-terminal" evidence="1">
    <location>
        <begin position="1"/>
        <end position="119"/>
    </location>
</feature>
<dbReference type="InParanoid" id="A0A0Q2V2R5"/>
<dbReference type="SUPFAM" id="SSF51735">
    <property type="entry name" value="NAD(P)-binding Rossmann-fold domains"/>
    <property type="match status" value="1"/>
</dbReference>
<dbReference type="RefSeq" id="WP_055465480.1">
    <property type="nucleotide sequence ID" value="NZ_LKHS01000004.1"/>
</dbReference>
<evidence type="ECO:0000259" key="1">
    <source>
        <dbReference type="Pfam" id="PF01408"/>
    </source>
</evidence>
<reference evidence="2 3" key="1">
    <citation type="submission" date="2015-08" db="EMBL/GenBank/DDBJ databases">
        <title>Antibacterial properties of a collection of Vibrionaceae strains.</title>
        <authorList>
            <person name="Giubergia S."/>
        </authorList>
    </citation>
    <scope>NUCLEOTIDE SEQUENCE [LARGE SCALE GENOMIC DNA]</scope>
    <source>
        <strain evidence="2 3">S0821</strain>
    </source>
</reference>
<dbReference type="FunCoup" id="A0A0Q2V2R5">
    <property type="interactions" value="15"/>
</dbReference>
<organism evidence="2 3">
    <name type="scientific">Vibrio furnissii</name>
    <dbReference type="NCBI Taxonomy" id="29494"/>
    <lineage>
        <taxon>Bacteria</taxon>
        <taxon>Pseudomonadati</taxon>
        <taxon>Pseudomonadota</taxon>
        <taxon>Gammaproteobacteria</taxon>
        <taxon>Vibrionales</taxon>
        <taxon>Vibrionaceae</taxon>
        <taxon>Vibrio</taxon>
    </lineage>
</organism>
<proteinExistence type="predicted"/>